<dbReference type="PANTHER" id="PTHR33884:SF3">
    <property type="entry name" value="UPF0410 PROTEIN YMGE"/>
    <property type="match status" value="1"/>
</dbReference>
<dbReference type="Pfam" id="PF04226">
    <property type="entry name" value="Transgly_assoc"/>
    <property type="match status" value="1"/>
</dbReference>
<comment type="caution">
    <text evidence="8">The sequence shown here is derived from an EMBL/GenBank/DDBJ whole genome shotgun (WGS) entry which is preliminary data.</text>
</comment>
<evidence type="ECO:0000256" key="2">
    <source>
        <dbReference type="ARBA" id="ARBA00011006"/>
    </source>
</evidence>
<evidence type="ECO:0000256" key="5">
    <source>
        <dbReference type="ARBA" id="ARBA00022989"/>
    </source>
</evidence>
<dbReference type="GO" id="GO:0005886">
    <property type="term" value="C:plasma membrane"/>
    <property type="evidence" value="ECO:0007669"/>
    <property type="project" value="UniProtKB-SubCell"/>
</dbReference>
<keyword evidence="5 7" id="KW-1133">Transmembrane helix</keyword>
<feature type="transmembrane region" description="Helical" evidence="7">
    <location>
        <begin position="25"/>
        <end position="44"/>
    </location>
</feature>
<reference evidence="8" key="1">
    <citation type="journal article" date="2020" name="mSystems">
        <title>Genome- and Community-Level Interaction Insights into Carbon Utilization and Element Cycling Functions of Hydrothermarchaeota in Hydrothermal Sediment.</title>
        <authorList>
            <person name="Zhou Z."/>
            <person name="Liu Y."/>
            <person name="Xu W."/>
            <person name="Pan J."/>
            <person name="Luo Z.H."/>
            <person name="Li M."/>
        </authorList>
    </citation>
    <scope>NUCLEOTIDE SEQUENCE [LARGE SCALE GENOMIC DNA]</scope>
    <source>
        <strain evidence="8">SpSt-1217</strain>
    </source>
</reference>
<gene>
    <name evidence="8" type="ORF">ENN90_13090</name>
</gene>
<dbReference type="Proteomes" id="UP000886047">
    <property type="component" value="Unassembled WGS sequence"/>
</dbReference>
<organism evidence="8">
    <name type="scientific">Mariniphaga anaerophila</name>
    <dbReference type="NCBI Taxonomy" id="1484053"/>
    <lineage>
        <taxon>Bacteria</taxon>
        <taxon>Pseudomonadati</taxon>
        <taxon>Bacteroidota</taxon>
        <taxon>Bacteroidia</taxon>
        <taxon>Marinilabiliales</taxon>
        <taxon>Prolixibacteraceae</taxon>
        <taxon>Mariniphaga</taxon>
    </lineage>
</organism>
<evidence type="ECO:0000256" key="4">
    <source>
        <dbReference type="ARBA" id="ARBA00022692"/>
    </source>
</evidence>
<evidence type="ECO:0000256" key="7">
    <source>
        <dbReference type="SAM" id="Phobius"/>
    </source>
</evidence>
<keyword evidence="4 7" id="KW-0812">Transmembrane</keyword>
<comment type="similarity">
    <text evidence="2">Belongs to the UPF0410 family.</text>
</comment>
<sequence length="81" mass="8369">MLYVLLIGLIAGALAGLIVRGKGYGFIVNIVVGIAGAWIGNWLLHELGIFVNSGFLGTLLTAVIGAVVLLVVVGLIRKIAN</sequence>
<dbReference type="PANTHER" id="PTHR33884">
    <property type="entry name" value="UPF0410 PROTEIN YMGE"/>
    <property type="match status" value="1"/>
</dbReference>
<dbReference type="EMBL" id="DSDK01000729">
    <property type="protein sequence ID" value="HDR52531.1"/>
    <property type="molecule type" value="Genomic_DNA"/>
</dbReference>
<evidence type="ECO:0000256" key="6">
    <source>
        <dbReference type="ARBA" id="ARBA00023136"/>
    </source>
</evidence>
<protein>
    <submittedName>
        <fullName evidence="8">GlsB/YeaQ/YmgE family stress response membrane protein</fullName>
    </submittedName>
</protein>
<evidence type="ECO:0000256" key="3">
    <source>
        <dbReference type="ARBA" id="ARBA00022475"/>
    </source>
</evidence>
<accession>A0A831LXY9</accession>
<feature type="transmembrane region" description="Helical" evidence="7">
    <location>
        <begin position="56"/>
        <end position="76"/>
    </location>
</feature>
<dbReference type="InterPro" id="IPR007341">
    <property type="entry name" value="Transgly_assoc"/>
</dbReference>
<comment type="subcellular location">
    <subcellularLocation>
        <location evidence="1">Cell membrane</location>
        <topology evidence="1">Multi-pass membrane protein</topology>
    </subcellularLocation>
</comment>
<dbReference type="AlphaFoldDB" id="A0A831LXY9"/>
<keyword evidence="3" id="KW-1003">Cell membrane</keyword>
<evidence type="ECO:0000256" key="1">
    <source>
        <dbReference type="ARBA" id="ARBA00004651"/>
    </source>
</evidence>
<proteinExistence type="inferred from homology"/>
<keyword evidence="6 7" id="KW-0472">Membrane</keyword>
<evidence type="ECO:0000313" key="8">
    <source>
        <dbReference type="EMBL" id="HDR52531.1"/>
    </source>
</evidence>
<name>A0A831LXY9_9BACT</name>